<reference evidence="11" key="1">
    <citation type="journal article" date="2022" name="bioRxiv">
        <title>Sequencing and chromosome-scale assembly of the giantPleurodeles waltlgenome.</title>
        <authorList>
            <person name="Brown T."/>
            <person name="Elewa A."/>
            <person name="Iarovenko S."/>
            <person name="Subramanian E."/>
            <person name="Araus A.J."/>
            <person name="Petzold A."/>
            <person name="Susuki M."/>
            <person name="Suzuki K.-i.T."/>
            <person name="Hayashi T."/>
            <person name="Toyoda A."/>
            <person name="Oliveira C."/>
            <person name="Osipova E."/>
            <person name="Leigh N.D."/>
            <person name="Simon A."/>
            <person name="Yun M.H."/>
        </authorList>
    </citation>
    <scope>NUCLEOTIDE SEQUENCE</scope>
    <source>
        <strain evidence="11">20211129_DDA</strain>
        <tissue evidence="11">Liver</tissue>
    </source>
</reference>
<feature type="signal peptide" evidence="10">
    <location>
        <begin position="1"/>
        <end position="23"/>
    </location>
</feature>
<keyword evidence="7" id="KW-0539">Nucleus</keyword>
<keyword evidence="6 9" id="KW-0472">Membrane</keyword>
<evidence type="ECO:0000256" key="5">
    <source>
        <dbReference type="ARBA" id="ARBA00022989"/>
    </source>
</evidence>
<evidence type="ECO:0000256" key="1">
    <source>
        <dbReference type="ARBA" id="ARBA00004575"/>
    </source>
</evidence>
<keyword evidence="5 9" id="KW-1133">Transmembrane helix</keyword>
<evidence type="ECO:0000256" key="4">
    <source>
        <dbReference type="ARBA" id="ARBA00022729"/>
    </source>
</evidence>
<evidence type="ECO:0000256" key="10">
    <source>
        <dbReference type="SAM" id="SignalP"/>
    </source>
</evidence>
<accession>A0AAV7UDH5</accession>
<evidence type="ECO:0000313" key="11">
    <source>
        <dbReference type="EMBL" id="KAJ1187010.1"/>
    </source>
</evidence>
<feature type="transmembrane region" description="Helical" evidence="9">
    <location>
        <begin position="232"/>
        <end position="250"/>
    </location>
</feature>
<evidence type="ECO:0000256" key="6">
    <source>
        <dbReference type="ARBA" id="ARBA00023136"/>
    </source>
</evidence>
<comment type="caution">
    <text evidence="11">The sequence shown here is derived from an EMBL/GenBank/DDBJ whole genome shotgun (WGS) entry which is preliminary data.</text>
</comment>
<organism evidence="11 12">
    <name type="scientific">Pleurodeles waltl</name>
    <name type="common">Iberian ribbed newt</name>
    <dbReference type="NCBI Taxonomy" id="8319"/>
    <lineage>
        <taxon>Eukaryota</taxon>
        <taxon>Metazoa</taxon>
        <taxon>Chordata</taxon>
        <taxon>Craniata</taxon>
        <taxon>Vertebrata</taxon>
        <taxon>Euteleostomi</taxon>
        <taxon>Amphibia</taxon>
        <taxon>Batrachia</taxon>
        <taxon>Caudata</taxon>
        <taxon>Salamandroidea</taxon>
        <taxon>Salamandridae</taxon>
        <taxon>Pleurodelinae</taxon>
        <taxon>Pleurodeles</taxon>
    </lineage>
</organism>
<feature type="transmembrane region" description="Helical" evidence="9">
    <location>
        <begin position="146"/>
        <end position="163"/>
    </location>
</feature>
<protein>
    <recommendedName>
        <fullName evidence="13">Nuclear envelope integral membrane protein 2</fullName>
    </recommendedName>
</protein>
<feature type="chain" id="PRO_5043776106" description="Nuclear envelope integral membrane protein 2" evidence="10">
    <location>
        <begin position="24"/>
        <end position="448"/>
    </location>
</feature>
<gene>
    <name evidence="11" type="ORF">NDU88_003789</name>
</gene>
<comment type="subcellular location">
    <subcellularLocation>
        <location evidence="1">Nucleus inner membrane</location>
        <topology evidence="1">Multi-pass membrane protein</topology>
        <orientation evidence="1">Nucleoplasmic side</orientation>
    </subcellularLocation>
</comment>
<dbReference type="InterPro" id="IPR019358">
    <property type="entry name" value="NEMP_fam"/>
</dbReference>
<keyword evidence="3 9" id="KW-0812">Transmembrane</keyword>
<dbReference type="PANTHER" id="PTHR13598:SF3">
    <property type="entry name" value="NUCLEAR ENVELOPE INTEGRAL MEMBRANE PROTEIN 2"/>
    <property type="match status" value="1"/>
</dbReference>
<evidence type="ECO:0000313" key="12">
    <source>
        <dbReference type="Proteomes" id="UP001066276"/>
    </source>
</evidence>
<dbReference type="PANTHER" id="PTHR13598">
    <property type="entry name" value="AT07567P-RELATED"/>
    <property type="match status" value="1"/>
</dbReference>
<feature type="transmembrane region" description="Helical" evidence="9">
    <location>
        <begin position="199"/>
        <end position="220"/>
    </location>
</feature>
<feature type="region of interest" description="Disordered" evidence="8">
    <location>
        <begin position="410"/>
        <end position="439"/>
    </location>
</feature>
<evidence type="ECO:0008006" key="13">
    <source>
        <dbReference type="Google" id="ProtNLM"/>
    </source>
</evidence>
<keyword evidence="12" id="KW-1185">Reference proteome</keyword>
<dbReference type="AlphaFoldDB" id="A0AAV7UDH5"/>
<evidence type="ECO:0000256" key="2">
    <source>
        <dbReference type="ARBA" id="ARBA00005748"/>
    </source>
</evidence>
<dbReference type="EMBL" id="JANPWB010000005">
    <property type="protein sequence ID" value="KAJ1187010.1"/>
    <property type="molecule type" value="Genomic_DNA"/>
</dbReference>
<feature type="transmembrane region" description="Helical" evidence="9">
    <location>
        <begin position="169"/>
        <end position="192"/>
    </location>
</feature>
<evidence type="ECO:0000256" key="7">
    <source>
        <dbReference type="ARBA" id="ARBA00023242"/>
    </source>
</evidence>
<sequence>MVCTLVKLLYATVLIPVLKTTSAALAVKGCTPFRDSATIVSTNSNCFCHVPKEDMHPTDIWSTLQVTISSTGTLKVAYTSDEVNCQNPNNLSVLLKCALQNLWQWGESKERIINLNQYDADACFQVQPTDPSSSYTIHVKTNNFDIRRVLIFCSGLFLFWYASSLSRSAAFYYSAGVSLGMLAMLILLLIILKRFISKLSTFGLLMTAGSAFSIYIISYIKENMNWLWHENKNYVLGYFLVAGLISFAICYKHGPLTNQRSLNLWTWMLEIIGCVLIYFSVAITTIAYLILVVLVPSKGFCYLVRLLCSLGRKIRGFLPFNKPVVRFLTEEEYRDQGETETLKALEELRSFCRSPEFPSWLAMSKIYSPKKFADFVLGSYHVSAEEMRLYDEEYGPGGLFLEGQLFDTRGEPEEGQTVHGGQEEEEVEDNHENHVGNNEEITGYMALI</sequence>
<proteinExistence type="inferred from homology"/>
<evidence type="ECO:0000256" key="9">
    <source>
        <dbReference type="SAM" id="Phobius"/>
    </source>
</evidence>
<keyword evidence="4 10" id="KW-0732">Signal</keyword>
<dbReference type="Proteomes" id="UP001066276">
    <property type="component" value="Chromosome 3_1"/>
</dbReference>
<evidence type="ECO:0000256" key="3">
    <source>
        <dbReference type="ARBA" id="ARBA00022692"/>
    </source>
</evidence>
<name>A0AAV7UDH5_PLEWA</name>
<dbReference type="Pfam" id="PF10225">
    <property type="entry name" value="NEMP"/>
    <property type="match status" value="1"/>
</dbReference>
<comment type="similarity">
    <text evidence="2">Belongs to the NEMP family.</text>
</comment>
<dbReference type="GO" id="GO:0005637">
    <property type="term" value="C:nuclear inner membrane"/>
    <property type="evidence" value="ECO:0007669"/>
    <property type="project" value="UniProtKB-SubCell"/>
</dbReference>
<evidence type="ECO:0000256" key="8">
    <source>
        <dbReference type="SAM" id="MobiDB-lite"/>
    </source>
</evidence>